<evidence type="ECO:0000256" key="1">
    <source>
        <dbReference type="SAM" id="SignalP"/>
    </source>
</evidence>
<dbReference type="OrthoDB" id="413885at2759"/>
<evidence type="ECO:0000313" key="3">
    <source>
        <dbReference type="EMBL" id="TVY68649.1"/>
    </source>
</evidence>
<dbReference type="Pfam" id="PF16010">
    <property type="entry name" value="CDH-cyt"/>
    <property type="match status" value="1"/>
</dbReference>
<accession>A0A8T9BWU3</accession>
<evidence type="ECO:0000313" key="4">
    <source>
        <dbReference type="Proteomes" id="UP000469558"/>
    </source>
</evidence>
<sequence length="211" mass="22054">MVLLSILSCTLAVGAAAQTIASYTEPKSGITVQAYQSPTFTFGLALPTTPKADFIGVLVGQGSGYAGISLGGAMTNELLIAAWPNGNSVLASFRETPKYGSPPVVTGTYSMIPIANGTYVNSTHYTYTFLCRGCILADGTTFTATSANAVLGYAYSTKAPTTKANVTTAFSKHDTQGNFGFDLTATKTASYDVWAQYAKNVTNSVKVAFRA</sequence>
<dbReference type="CDD" id="cd09630">
    <property type="entry name" value="CDH_like_cytochrome"/>
    <property type="match status" value="1"/>
</dbReference>
<feature type="signal peptide" evidence="1">
    <location>
        <begin position="1"/>
        <end position="17"/>
    </location>
</feature>
<evidence type="ECO:0000259" key="2">
    <source>
        <dbReference type="Pfam" id="PF16010"/>
    </source>
</evidence>
<keyword evidence="4" id="KW-1185">Reference proteome</keyword>
<organism evidence="3 4">
    <name type="scientific">Lachnellula suecica</name>
    <dbReference type="NCBI Taxonomy" id="602035"/>
    <lineage>
        <taxon>Eukaryota</taxon>
        <taxon>Fungi</taxon>
        <taxon>Dikarya</taxon>
        <taxon>Ascomycota</taxon>
        <taxon>Pezizomycotina</taxon>
        <taxon>Leotiomycetes</taxon>
        <taxon>Helotiales</taxon>
        <taxon>Lachnaceae</taxon>
        <taxon>Lachnellula</taxon>
    </lineage>
</organism>
<name>A0A8T9BWU3_9HELO</name>
<comment type="caution">
    <text evidence="3">The sequence shown here is derived from an EMBL/GenBank/DDBJ whole genome shotgun (WGS) entry which is preliminary data.</text>
</comment>
<feature type="chain" id="PRO_5035827739" evidence="1">
    <location>
        <begin position="18"/>
        <end position="211"/>
    </location>
</feature>
<dbReference type="InterPro" id="IPR053208">
    <property type="entry name" value="GMC_Oxidoreductase_CD"/>
</dbReference>
<gene>
    <name evidence="3" type="primary">CDH-1_4</name>
    <name evidence="3" type="ORF">LSUE1_G004986</name>
</gene>
<dbReference type="AlphaFoldDB" id="A0A8T9BWU3"/>
<protein>
    <submittedName>
        <fullName evidence="3">Cellobiose dehydrogenase</fullName>
    </submittedName>
</protein>
<keyword evidence="1" id="KW-0732">Signal</keyword>
<dbReference type="SUPFAM" id="SSF49344">
    <property type="entry name" value="CBD9-like"/>
    <property type="match status" value="1"/>
</dbReference>
<dbReference type="Proteomes" id="UP000469558">
    <property type="component" value="Unassembled WGS sequence"/>
</dbReference>
<dbReference type="EMBL" id="QGMK01001491">
    <property type="protein sequence ID" value="TVY68649.1"/>
    <property type="molecule type" value="Genomic_DNA"/>
</dbReference>
<dbReference type="PANTHER" id="PTHR47190">
    <property type="entry name" value="DEHYDROGENASE, PUTATIVE-RELATED"/>
    <property type="match status" value="1"/>
</dbReference>
<proteinExistence type="predicted"/>
<dbReference type="Gene3D" id="2.60.40.1210">
    <property type="entry name" value="Cellobiose dehydrogenase, cytochrome domain"/>
    <property type="match status" value="1"/>
</dbReference>
<dbReference type="InterPro" id="IPR015920">
    <property type="entry name" value="Cellobiose_DH-like_cyt"/>
</dbReference>
<feature type="domain" description="Cellobiose dehydrogenase-like cytochrome" evidence="2">
    <location>
        <begin position="23"/>
        <end position="192"/>
    </location>
</feature>
<reference evidence="3 4" key="1">
    <citation type="submission" date="2018-05" db="EMBL/GenBank/DDBJ databases">
        <title>Genome sequencing and assembly of the regulated plant pathogen Lachnellula willkommii and related sister species for the development of diagnostic species identification markers.</title>
        <authorList>
            <person name="Giroux E."/>
            <person name="Bilodeau G."/>
        </authorList>
    </citation>
    <scope>NUCLEOTIDE SEQUENCE [LARGE SCALE GENOMIC DNA]</scope>
    <source>
        <strain evidence="3 4">CBS 268.59</strain>
    </source>
</reference>
<dbReference type="PANTHER" id="PTHR47190:SF4">
    <property type="entry name" value="DEHYDROGENASE, PUTATIVE-RELATED"/>
    <property type="match status" value="1"/>
</dbReference>